<organism evidence="1 2">
    <name type="scientific">Zymoseptoria tritici (strain ST99CH_3D7)</name>
    <dbReference type="NCBI Taxonomy" id="1276538"/>
    <lineage>
        <taxon>Eukaryota</taxon>
        <taxon>Fungi</taxon>
        <taxon>Dikarya</taxon>
        <taxon>Ascomycota</taxon>
        <taxon>Pezizomycotina</taxon>
        <taxon>Dothideomycetes</taxon>
        <taxon>Dothideomycetidae</taxon>
        <taxon>Mycosphaerellales</taxon>
        <taxon>Mycosphaerellaceae</taxon>
        <taxon>Zymoseptoria</taxon>
    </lineage>
</organism>
<dbReference type="Proteomes" id="UP000215127">
    <property type="component" value="Chromosome 3"/>
</dbReference>
<dbReference type="AlphaFoldDB" id="A0A1X7RNU9"/>
<reference evidence="1 2" key="1">
    <citation type="submission" date="2016-06" db="EMBL/GenBank/DDBJ databases">
        <authorList>
            <person name="Kjaerup R.B."/>
            <person name="Dalgaard T.S."/>
            <person name="Juul-Madsen H.R."/>
        </authorList>
    </citation>
    <scope>NUCLEOTIDE SEQUENCE [LARGE SCALE GENOMIC DNA]</scope>
</reference>
<dbReference type="EMBL" id="LT853694">
    <property type="protein sequence ID" value="SMQ49078.1"/>
    <property type="molecule type" value="Genomic_DNA"/>
</dbReference>
<gene>
    <name evidence="1" type="ORF">ZT3D7_G4229</name>
</gene>
<name>A0A1X7RNU9_ZYMT9</name>
<keyword evidence="2" id="KW-1185">Reference proteome</keyword>
<proteinExistence type="predicted"/>
<accession>A0A1X7RNU9</accession>
<evidence type="ECO:0000313" key="2">
    <source>
        <dbReference type="Proteomes" id="UP000215127"/>
    </source>
</evidence>
<evidence type="ECO:0000313" key="1">
    <source>
        <dbReference type="EMBL" id="SMQ49078.1"/>
    </source>
</evidence>
<protein>
    <submittedName>
        <fullName evidence="1">Uncharacterized protein</fullName>
    </submittedName>
</protein>
<sequence length="79" mass="8406">MIDFPISILSQHPLSISDPAVRDATSESTHLFEAAETQAAESAWEEVRITSAAATVTVIVVAPAVTSTVTDSVWVPARR</sequence>